<comment type="subcellular location">
    <subcellularLocation>
        <location evidence="1">Nucleus</location>
    </subcellularLocation>
</comment>
<dbReference type="AlphaFoldDB" id="R7UIT3"/>
<feature type="domain" description="Timeless N-terminal" evidence="5">
    <location>
        <begin position="93"/>
        <end position="248"/>
    </location>
</feature>
<dbReference type="GO" id="GO:0031298">
    <property type="term" value="C:replication fork protection complex"/>
    <property type="evidence" value="ECO:0007669"/>
    <property type="project" value="TreeGrafter"/>
</dbReference>
<dbReference type="PANTHER" id="PTHR22940">
    <property type="entry name" value="TIMEOUT/TIMELESS-2"/>
    <property type="match status" value="1"/>
</dbReference>
<dbReference type="EMBL" id="KB300950">
    <property type="protein sequence ID" value="ELU06070.1"/>
    <property type="molecule type" value="Genomic_DNA"/>
</dbReference>
<dbReference type="GO" id="GO:0006281">
    <property type="term" value="P:DNA repair"/>
    <property type="evidence" value="ECO:0007669"/>
    <property type="project" value="TreeGrafter"/>
</dbReference>
<evidence type="ECO:0000256" key="3">
    <source>
        <dbReference type="SAM" id="Coils"/>
    </source>
</evidence>
<dbReference type="GO" id="GO:0003677">
    <property type="term" value="F:DNA binding"/>
    <property type="evidence" value="ECO:0007669"/>
    <property type="project" value="TreeGrafter"/>
</dbReference>
<sequence length="954" mass="108451">MYNNPVMTCCCWNVLAVLLLDATPVIQFLVRSLKGYLDITQEKLFVEPCDLELIENWLLSDHYPAAMDAQLMNFDGLNDIDSQIGCLLADGSFVVGPECSENLEELIQLLQSEDPITHPVRCRLAFMDIIKQVLVPLLLNLDEVEPCERDMIFMLVMKILAHLTQPTDCLFPDQHVSASNRMMAREMENFITKTQLLFTKPDVNRAILSEDIRIMQKNGFEKPLNDMLSDAINYTFYFYRNLLHPTEKPTTHCSLPVKITITRWLMAFGLKDILLQAVTSPQLDFWSGAVVQLLSLMFSDDRCMEDPLNGSDTTSFLRTQSLLSRSDSCCNLMNAMSDSSIEDFADARGMDTTEGAAAATAAKNKQEAEKEMDCEEQQLFEEARLNKKVDDANAWNQIRAGVTSFCSEFLRKGWLPLLKCVKSILLNQQKNVYQLQPQYFMWMLQNFGQMMQLYNTPFHCIREGLGVDTVGFLVFHVVRSFEHLKIAKDSNHNLAPFLKQTLLPLVALHQVFNTISHYWESCEIANDKIYLLSLMGYLTGLGDLSMLFIQLANQVSIEKYGKTLQREVILTTHKFLLMADLVRTHGGPSQPPLDLLSYVPHFANSHTMLQYSQILSDFKDNSSLLNQSIFTMMHHVAGECNQPQSLLQAPIIQTFINILDIASSSIPQEGHDLIEFILQKWLDINPISFISLFFENDAKTQTPNNLKAIDAAPSASSSSSSAPEVAASKDDDYPPWTADEVDELLALASQQETDSPDIQDISSKLQDICIDKSYKHIMVELSRHGLLSSDKMIEQLNLPNKTAKQDQNLESLISLPAELRIEKCTEHLLDNGRKGWLTWLQSSLLEAIYVRVIPDIRQIRPKEPVFWHSYLLDEPSPFVPYTRDQESAVKDPYFLCLLDAVVLFALELEKKEMPVYRTETTSRSISLALIKVEYPLFEPDITIIRSPVSRNNLR</sequence>
<evidence type="ECO:0000259" key="5">
    <source>
        <dbReference type="Pfam" id="PF04821"/>
    </source>
</evidence>
<accession>R7UIT3</accession>
<dbReference type="InterPro" id="IPR044998">
    <property type="entry name" value="Timeless"/>
</dbReference>
<reference evidence="6 8" key="2">
    <citation type="journal article" date="2013" name="Nature">
        <title>Insights into bilaterian evolution from three spiralian genomes.</title>
        <authorList>
            <person name="Simakov O."/>
            <person name="Marletaz F."/>
            <person name="Cho S.J."/>
            <person name="Edsinger-Gonzales E."/>
            <person name="Havlak P."/>
            <person name="Hellsten U."/>
            <person name="Kuo D.H."/>
            <person name="Larsson T."/>
            <person name="Lv J."/>
            <person name="Arendt D."/>
            <person name="Savage R."/>
            <person name="Osoegawa K."/>
            <person name="de Jong P."/>
            <person name="Grimwood J."/>
            <person name="Chapman J.A."/>
            <person name="Shapiro H."/>
            <person name="Aerts A."/>
            <person name="Otillar R.P."/>
            <person name="Terry A.Y."/>
            <person name="Boore J.L."/>
            <person name="Grigoriev I.V."/>
            <person name="Lindberg D.R."/>
            <person name="Seaver E.C."/>
            <person name="Weisblat D.A."/>
            <person name="Putnam N.H."/>
            <person name="Rokhsar D.S."/>
        </authorList>
    </citation>
    <scope>NUCLEOTIDE SEQUENCE</scope>
    <source>
        <strain evidence="6 8">I ESC-2004</strain>
    </source>
</reference>
<dbReference type="EMBL" id="AMQN01007561">
    <property type="status" value="NOT_ANNOTATED_CDS"/>
    <property type="molecule type" value="Genomic_DNA"/>
</dbReference>
<evidence type="ECO:0000256" key="2">
    <source>
        <dbReference type="ARBA" id="ARBA00023242"/>
    </source>
</evidence>
<keyword evidence="8" id="KW-1185">Reference proteome</keyword>
<dbReference type="EnsemblMetazoa" id="CapteT202856">
    <property type="protein sequence ID" value="CapteP202856"/>
    <property type="gene ID" value="CapteG202856"/>
</dbReference>
<dbReference type="OMA" id="SKCNQRS"/>
<dbReference type="InterPro" id="IPR006906">
    <property type="entry name" value="Timeless_N"/>
</dbReference>
<dbReference type="Proteomes" id="UP000014760">
    <property type="component" value="Unassembled WGS sequence"/>
</dbReference>
<feature type="coiled-coil region" evidence="3">
    <location>
        <begin position="358"/>
        <end position="385"/>
    </location>
</feature>
<keyword evidence="3" id="KW-0175">Coiled coil</keyword>
<dbReference type="GO" id="GO:0043111">
    <property type="term" value="P:replication fork arrest"/>
    <property type="evidence" value="ECO:0007669"/>
    <property type="project" value="TreeGrafter"/>
</dbReference>
<protein>
    <recommendedName>
        <fullName evidence="5">Timeless N-terminal domain-containing protein</fullName>
    </recommendedName>
</protein>
<evidence type="ECO:0000256" key="4">
    <source>
        <dbReference type="SAM" id="MobiDB-lite"/>
    </source>
</evidence>
<evidence type="ECO:0000313" key="7">
    <source>
        <dbReference type="EnsemblMetazoa" id="CapteP202856"/>
    </source>
</evidence>
<feature type="compositionally biased region" description="Low complexity" evidence="4">
    <location>
        <begin position="711"/>
        <end position="726"/>
    </location>
</feature>
<organism evidence="6">
    <name type="scientific">Capitella teleta</name>
    <name type="common">Polychaete worm</name>
    <dbReference type="NCBI Taxonomy" id="283909"/>
    <lineage>
        <taxon>Eukaryota</taxon>
        <taxon>Metazoa</taxon>
        <taxon>Spiralia</taxon>
        <taxon>Lophotrochozoa</taxon>
        <taxon>Annelida</taxon>
        <taxon>Polychaeta</taxon>
        <taxon>Sedentaria</taxon>
        <taxon>Scolecida</taxon>
        <taxon>Capitellidae</taxon>
        <taxon>Capitella</taxon>
    </lineage>
</organism>
<dbReference type="OrthoDB" id="6429365at2759"/>
<name>R7UIT3_CAPTE</name>
<keyword evidence="2" id="KW-0539">Nucleus</keyword>
<dbReference type="Pfam" id="PF04821">
    <property type="entry name" value="TIMELESS"/>
    <property type="match status" value="1"/>
</dbReference>
<evidence type="ECO:0000256" key="1">
    <source>
        <dbReference type="ARBA" id="ARBA00004123"/>
    </source>
</evidence>
<reference evidence="7" key="3">
    <citation type="submission" date="2015-06" db="UniProtKB">
        <authorList>
            <consortium name="EnsemblMetazoa"/>
        </authorList>
    </citation>
    <scope>IDENTIFICATION</scope>
</reference>
<dbReference type="PANTHER" id="PTHR22940:SF5">
    <property type="entry name" value="PROTEIN TIMELESS"/>
    <property type="match status" value="1"/>
</dbReference>
<dbReference type="EMBL" id="AMQN01007562">
    <property type="status" value="NOT_ANNOTATED_CDS"/>
    <property type="molecule type" value="Genomic_DNA"/>
</dbReference>
<feature type="region of interest" description="Disordered" evidence="4">
    <location>
        <begin position="710"/>
        <end position="733"/>
    </location>
</feature>
<gene>
    <name evidence="6" type="ORF">CAPTEDRAFT_202856</name>
</gene>
<reference evidence="8" key="1">
    <citation type="submission" date="2012-12" db="EMBL/GenBank/DDBJ databases">
        <authorList>
            <person name="Hellsten U."/>
            <person name="Grimwood J."/>
            <person name="Chapman J.A."/>
            <person name="Shapiro H."/>
            <person name="Aerts A."/>
            <person name="Otillar R.P."/>
            <person name="Terry A.Y."/>
            <person name="Boore J.L."/>
            <person name="Simakov O."/>
            <person name="Marletaz F."/>
            <person name="Cho S.-J."/>
            <person name="Edsinger-Gonzales E."/>
            <person name="Havlak P."/>
            <person name="Kuo D.-H."/>
            <person name="Larsson T."/>
            <person name="Lv J."/>
            <person name="Arendt D."/>
            <person name="Savage R."/>
            <person name="Osoegawa K."/>
            <person name="de Jong P."/>
            <person name="Lindberg D.R."/>
            <person name="Seaver E.C."/>
            <person name="Weisblat D.A."/>
            <person name="Putnam N.H."/>
            <person name="Grigoriev I.V."/>
            <person name="Rokhsar D.S."/>
        </authorList>
    </citation>
    <scope>NUCLEOTIDE SEQUENCE</scope>
    <source>
        <strain evidence="8">I ESC-2004</strain>
    </source>
</reference>
<proteinExistence type="predicted"/>
<evidence type="ECO:0000313" key="6">
    <source>
        <dbReference type="EMBL" id="ELU06070.1"/>
    </source>
</evidence>
<dbReference type="HOGENOM" id="CLU_309106_0_0_1"/>
<dbReference type="GO" id="GO:0000076">
    <property type="term" value="P:DNA replication checkpoint signaling"/>
    <property type="evidence" value="ECO:0007669"/>
    <property type="project" value="TreeGrafter"/>
</dbReference>
<dbReference type="STRING" id="283909.R7UIT3"/>
<evidence type="ECO:0000313" key="8">
    <source>
        <dbReference type="Proteomes" id="UP000014760"/>
    </source>
</evidence>